<feature type="domain" description="Nucleoside phosphorylase" evidence="2">
    <location>
        <begin position="16"/>
        <end position="314"/>
    </location>
</feature>
<reference evidence="4 5" key="1">
    <citation type="submission" date="2019-06" db="EMBL/GenBank/DDBJ databases">
        <authorList>
            <person name="Palmer J.M."/>
        </authorList>
    </citation>
    <scope>NUCLEOTIDE SEQUENCE [LARGE SCALE GENOMIC DNA]</scope>
    <source>
        <strain evidence="4 5">TWF191</strain>
        <strain evidence="3">TWF679</strain>
    </source>
</reference>
<feature type="compositionally biased region" description="Acidic residues" evidence="1">
    <location>
        <begin position="420"/>
        <end position="447"/>
    </location>
</feature>
<dbReference type="EMBL" id="WIWT01000137">
    <property type="protein sequence ID" value="KAF3198251.1"/>
    <property type="molecule type" value="Genomic_DNA"/>
</dbReference>
<feature type="compositionally biased region" description="Polar residues" evidence="1">
    <location>
        <begin position="330"/>
        <end position="342"/>
    </location>
</feature>
<dbReference type="AlphaFoldDB" id="A0A6G1M3K6"/>
<dbReference type="Gene3D" id="3.40.50.1580">
    <property type="entry name" value="Nucleoside phosphorylase domain"/>
    <property type="match status" value="1"/>
</dbReference>
<evidence type="ECO:0000256" key="1">
    <source>
        <dbReference type="SAM" id="MobiDB-lite"/>
    </source>
</evidence>
<dbReference type="InterPro" id="IPR000845">
    <property type="entry name" value="Nucleoside_phosphorylase_d"/>
</dbReference>
<dbReference type="EMBL" id="WIPF01000001">
    <property type="protein sequence ID" value="KAF3232415.1"/>
    <property type="molecule type" value="Genomic_DNA"/>
</dbReference>
<dbReference type="Proteomes" id="UP000483672">
    <property type="component" value="Unassembled WGS sequence"/>
</dbReference>
<dbReference type="GO" id="GO:0003824">
    <property type="term" value="F:catalytic activity"/>
    <property type="evidence" value="ECO:0007669"/>
    <property type="project" value="InterPro"/>
</dbReference>
<accession>A0A6G1M3K6</accession>
<dbReference type="InterPro" id="IPR053137">
    <property type="entry name" value="NLR-like"/>
</dbReference>
<evidence type="ECO:0000313" key="4">
    <source>
        <dbReference type="EMBL" id="KAF3232415.1"/>
    </source>
</evidence>
<dbReference type="Proteomes" id="UP000614610">
    <property type="component" value="Unassembled WGS sequence"/>
</dbReference>
<dbReference type="InterPro" id="IPR035994">
    <property type="entry name" value="Nucleoside_phosphorylase_sf"/>
</dbReference>
<dbReference type="PANTHER" id="PTHR46082:SF11">
    <property type="entry name" value="AAA+ ATPASE DOMAIN-CONTAINING PROTEIN-RELATED"/>
    <property type="match status" value="1"/>
</dbReference>
<feature type="region of interest" description="Disordered" evidence="1">
    <location>
        <begin position="330"/>
        <end position="354"/>
    </location>
</feature>
<name>A0A6G1M3K6_ORBOL</name>
<dbReference type="PANTHER" id="PTHR46082">
    <property type="entry name" value="ATP/GTP-BINDING PROTEIN-RELATED"/>
    <property type="match status" value="1"/>
</dbReference>
<protein>
    <recommendedName>
        <fullName evidence="2">Nucleoside phosphorylase domain-containing protein</fullName>
    </recommendedName>
</protein>
<feature type="compositionally biased region" description="Acidic residues" evidence="1">
    <location>
        <begin position="485"/>
        <end position="509"/>
    </location>
</feature>
<dbReference type="GO" id="GO:0009116">
    <property type="term" value="P:nucleoside metabolic process"/>
    <property type="evidence" value="ECO:0007669"/>
    <property type="project" value="InterPro"/>
</dbReference>
<sequence>MQRRRLPSPCPEDFTIGWVSAIPVELAAAQDMFDEVYERLDFIKKRGAIYSYGRIEGHNVVVGSLPAGGCGYGNISAAILSTRMKADFPSIEHFLMVGIGGGVPSAGEDIRLGDVVVGFKVVQYDFVKTYPDGKKIIGYPMIPSRILRTAVGLVQANHKKKKLKYLEHLALFEKNSTLNSFSLQRGGAGSLGDVIYEDILYKADYIHTQKEEPCKDHCDKMNTVTREPHVRGGNPQVYYGTIASGDNVMKNGMERDRISENLGGALCFEMEAAGVMNSVDCRCLVIRGICDYADSHKNNDWQEYAARVAAAYAKEIISVLPATTKQLVSNPAPTHTNTMSNGTGTGIISEPSFNNSRFRDYNPSTIYMNHVSFGESMTEESGINKRKRQREDHCGSCGCESKRSKVSQCGGGDCSSESSSEGEDDEEGDSDGDGLDEDSDNSEDDGCLELYHTLSKGESYDALEGDHMGVGSSDSGEDRNSGFDSSEEDDSDDDGDDDDDDDDDDVQWL</sequence>
<evidence type="ECO:0000259" key="2">
    <source>
        <dbReference type="Pfam" id="PF01048"/>
    </source>
</evidence>
<organism evidence="4 5">
    <name type="scientific">Orbilia oligospora</name>
    <name type="common">Nematode-trapping fungus</name>
    <name type="synonym">Arthrobotrys oligospora</name>
    <dbReference type="NCBI Taxonomy" id="2813651"/>
    <lineage>
        <taxon>Eukaryota</taxon>
        <taxon>Fungi</taxon>
        <taxon>Dikarya</taxon>
        <taxon>Ascomycota</taxon>
        <taxon>Pezizomycotina</taxon>
        <taxon>Orbiliomycetes</taxon>
        <taxon>Orbiliales</taxon>
        <taxon>Orbiliaceae</taxon>
        <taxon>Orbilia</taxon>
    </lineage>
</organism>
<comment type="caution">
    <text evidence="4">The sequence shown here is derived from an EMBL/GenBank/DDBJ whole genome shotgun (WGS) entry which is preliminary data.</text>
</comment>
<evidence type="ECO:0000313" key="5">
    <source>
        <dbReference type="Proteomes" id="UP000483672"/>
    </source>
</evidence>
<dbReference type="Pfam" id="PF01048">
    <property type="entry name" value="PNP_UDP_1"/>
    <property type="match status" value="1"/>
</dbReference>
<proteinExistence type="predicted"/>
<feature type="region of interest" description="Disordered" evidence="1">
    <location>
        <begin position="395"/>
        <end position="509"/>
    </location>
</feature>
<dbReference type="SUPFAM" id="SSF53167">
    <property type="entry name" value="Purine and uridine phosphorylases"/>
    <property type="match status" value="1"/>
</dbReference>
<gene>
    <name evidence="4" type="ORF">TWF191_000186</name>
    <name evidence="3" type="ORF">TWF679_002161</name>
</gene>
<dbReference type="OrthoDB" id="1577640at2759"/>
<evidence type="ECO:0000313" key="3">
    <source>
        <dbReference type="EMBL" id="KAF3198251.1"/>
    </source>
</evidence>